<comment type="function">
    <text evidence="10">Confers DNA tethering and processivity to DNA polymerases and other proteins. Acts as a clamp, forming a ring around DNA (a reaction catalyzed by the clamp-loading complex) which diffuses in an ATP-independent manner freely and bidirectionally along dsDNA. Initially characterized for its ability to contact the catalytic subunit of DNA polymerase III (Pol III), a complex, multichain enzyme responsible for most of the replicative synthesis in bacteria; Pol III exhibits 3'-5' exonuclease proofreading activity. The beta chain is required for initiation of replication as well as for processivity of DNA replication.</text>
</comment>
<dbReference type="InterPro" id="IPR022635">
    <property type="entry name" value="DNA_polIII_beta_C"/>
</dbReference>
<keyword evidence="7 10" id="KW-0235">DNA replication</keyword>
<dbReference type="InterPro" id="IPR001001">
    <property type="entry name" value="DNA_polIII_beta"/>
</dbReference>
<evidence type="ECO:0000256" key="1">
    <source>
        <dbReference type="ARBA" id="ARBA00004496"/>
    </source>
</evidence>
<protein>
    <recommendedName>
        <fullName evidence="3 10">Beta sliding clamp</fullName>
    </recommendedName>
</protein>
<evidence type="ECO:0000259" key="12">
    <source>
        <dbReference type="Pfam" id="PF02767"/>
    </source>
</evidence>
<keyword evidence="6 10" id="KW-0548">Nucleotidyltransferase</keyword>
<dbReference type="Proteomes" id="UP001056164">
    <property type="component" value="Chromosome"/>
</dbReference>
<keyword evidence="15" id="KW-1185">Reference proteome</keyword>
<accession>A0ABY5BVB7</accession>
<dbReference type="SMART" id="SM00480">
    <property type="entry name" value="POL3Bc"/>
    <property type="match status" value="1"/>
</dbReference>
<evidence type="ECO:0000256" key="2">
    <source>
        <dbReference type="ARBA" id="ARBA00010752"/>
    </source>
</evidence>
<dbReference type="PANTHER" id="PTHR30478">
    <property type="entry name" value="DNA POLYMERASE III SUBUNIT BETA"/>
    <property type="match status" value="1"/>
</dbReference>
<dbReference type="Gene3D" id="3.10.150.10">
    <property type="entry name" value="DNA Polymerase III, subunit A, domain 2"/>
    <property type="match status" value="1"/>
</dbReference>
<dbReference type="EMBL" id="CP097121">
    <property type="protein sequence ID" value="USS90439.1"/>
    <property type="molecule type" value="Genomic_DNA"/>
</dbReference>
<evidence type="ECO:0000256" key="8">
    <source>
        <dbReference type="ARBA" id="ARBA00022932"/>
    </source>
</evidence>
<dbReference type="PIRSF" id="PIRSF000804">
    <property type="entry name" value="DNA_pol_III_b"/>
    <property type="match status" value="1"/>
</dbReference>
<dbReference type="InterPro" id="IPR046938">
    <property type="entry name" value="DNA_clamp_sf"/>
</dbReference>
<dbReference type="CDD" id="cd00140">
    <property type="entry name" value="beta_clamp"/>
    <property type="match status" value="1"/>
</dbReference>
<comment type="similarity">
    <text evidence="2 10">Belongs to the beta sliding clamp family.</text>
</comment>
<proteinExistence type="inferred from homology"/>
<dbReference type="Pfam" id="PF00712">
    <property type="entry name" value="DNA_pol3_beta"/>
    <property type="match status" value="1"/>
</dbReference>
<dbReference type="InterPro" id="IPR022634">
    <property type="entry name" value="DNA_polIII_beta_N"/>
</dbReference>
<keyword evidence="4 10" id="KW-0963">Cytoplasm</keyword>
<evidence type="ECO:0000256" key="10">
    <source>
        <dbReference type="PIRNR" id="PIRNR000804"/>
    </source>
</evidence>
<dbReference type="InterPro" id="IPR022637">
    <property type="entry name" value="DNA_polIII_beta_cen"/>
</dbReference>
<name>A0ABY5BVB7_9LACO</name>
<evidence type="ECO:0000313" key="14">
    <source>
        <dbReference type="EMBL" id="USS90439.1"/>
    </source>
</evidence>
<dbReference type="NCBIfam" id="TIGR00663">
    <property type="entry name" value="dnan"/>
    <property type="match status" value="1"/>
</dbReference>
<evidence type="ECO:0000259" key="11">
    <source>
        <dbReference type="Pfam" id="PF00712"/>
    </source>
</evidence>
<keyword evidence="8 10" id="KW-0239">DNA-directed DNA polymerase</keyword>
<comment type="subcellular location">
    <subcellularLocation>
        <location evidence="1 10">Cytoplasm</location>
    </subcellularLocation>
</comment>
<sequence>MQFSINRQAFIKALGIVQRAISAKTTIPILTGLMIDVSANNILLTGSNADISIQTSISGDNPDYELTISSTGKIVLPARFFSEIVKKLPNRELLVEVGDNFQTTIKSGNSEFTINGLDANGYPHLPEVDGEHPIQLPAEIFREVIGQTVIAVSKQESRPILTGVHFTLDHNQLLAVSTDSHRLSQRKVELPATAEGDYNVVIPGDSLKELSRMLDDEKDAIEMHLSENQVLFTFGKTRFYSRLLEGNYPDTSRLIPSSAETKVQFAAPDLLAAVERASLLSHESRNNVIKLTIKPEDQVVTITGNSPDVGKVEEDLSPAEVSGADLEISFNPDYLKDALRVFGPIDVEVAFTSALRPFTITPVDNQENFIQLITPVRTF</sequence>
<dbReference type="PANTHER" id="PTHR30478:SF0">
    <property type="entry name" value="BETA SLIDING CLAMP"/>
    <property type="match status" value="1"/>
</dbReference>
<comment type="subunit">
    <text evidence="10">Forms a ring-shaped head-to-tail homodimer around DNA.</text>
</comment>
<feature type="domain" description="DNA polymerase III beta sliding clamp N-terminal" evidence="11">
    <location>
        <begin position="1"/>
        <end position="126"/>
    </location>
</feature>
<dbReference type="GO" id="GO:0003887">
    <property type="term" value="F:DNA-directed DNA polymerase activity"/>
    <property type="evidence" value="ECO:0007669"/>
    <property type="project" value="UniProtKB-EC"/>
</dbReference>
<evidence type="ECO:0000256" key="3">
    <source>
        <dbReference type="ARBA" id="ARBA00021035"/>
    </source>
</evidence>
<evidence type="ECO:0000256" key="4">
    <source>
        <dbReference type="ARBA" id="ARBA00022490"/>
    </source>
</evidence>
<evidence type="ECO:0000256" key="9">
    <source>
        <dbReference type="ARBA" id="ARBA00023125"/>
    </source>
</evidence>
<feature type="domain" description="DNA polymerase III beta sliding clamp C-terminal" evidence="13">
    <location>
        <begin position="253"/>
        <end position="376"/>
    </location>
</feature>
<evidence type="ECO:0000313" key="15">
    <source>
        <dbReference type="Proteomes" id="UP001056164"/>
    </source>
</evidence>
<reference evidence="14" key="1">
    <citation type="submission" date="2022-05" db="EMBL/GenBank/DDBJ databases">
        <authorList>
            <person name="Oliphant S.A."/>
            <person name="Watson-Haigh N.S."/>
            <person name="Sumby K.M."/>
            <person name="Gardner J.M."/>
            <person name="Jiranek V."/>
        </authorList>
    </citation>
    <scope>NUCLEOTIDE SEQUENCE</scope>
    <source>
        <strain evidence="14">KI4_A6</strain>
    </source>
</reference>
<keyword evidence="9" id="KW-0238">DNA-binding</keyword>
<evidence type="ECO:0000256" key="6">
    <source>
        <dbReference type="ARBA" id="ARBA00022695"/>
    </source>
</evidence>
<evidence type="ECO:0000256" key="7">
    <source>
        <dbReference type="ARBA" id="ARBA00022705"/>
    </source>
</evidence>
<evidence type="ECO:0000259" key="13">
    <source>
        <dbReference type="Pfam" id="PF02768"/>
    </source>
</evidence>
<dbReference type="SUPFAM" id="SSF55979">
    <property type="entry name" value="DNA clamp"/>
    <property type="match status" value="3"/>
</dbReference>
<dbReference type="RefSeq" id="WP_252794958.1">
    <property type="nucleotide sequence ID" value="NZ_CP097121.1"/>
</dbReference>
<dbReference type="Pfam" id="PF02768">
    <property type="entry name" value="DNA_pol3_beta_3"/>
    <property type="match status" value="1"/>
</dbReference>
<feature type="domain" description="DNA polymerase III beta sliding clamp central" evidence="12">
    <location>
        <begin position="135"/>
        <end position="250"/>
    </location>
</feature>
<evidence type="ECO:0000256" key="5">
    <source>
        <dbReference type="ARBA" id="ARBA00022679"/>
    </source>
</evidence>
<gene>
    <name evidence="14" type="primary">dnaN</name>
    <name evidence="14" type="ORF">M3M37_06270</name>
</gene>
<dbReference type="Gene3D" id="3.70.10.10">
    <property type="match status" value="1"/>
</dbReference>
<keyword evidence="5 10" id="KW-0808">Transferase</keyword>
<organism evidence="14 15">
    <name type="scientific">Fructilactobacillus carniphilus</name>
    <dbReference type="NCBI Taxonomy" id="2940297"/>
    <lineage>
        <taxon>Bacteria</taxon>
        <taxon>Bacillati</taxon>
        <taxon>Bacillota</taxon>
        <taxon>Bacilli</taxon>
        <taxon>Lactobacillales</taxon>
        <taxon>Lactobacillaceae</taxon>
        <taxon>Fructilactobacillus</taxon>
    </lineage>
</organism>
<dbReference type="Pfam" id="PF02767">
    <property type="entry name" value="DNA_pol3_beta_2"/>
    <property type="match status" value="1"/>
</dbReference>